<evidence type="ECO:0000313" key="1">
    <source>
        <dbReference type="EMBL" id="SEP53758.1"/>
    </source>
</evidence>
<dbReference type="STRING" id="394193.SAMN04489732_13060"/>
<dbReference type="EMBL" id="FOEF01000030">
    <property type="protein sequence ID" value="SEP53758.1"/>
    <property type="molecule type" value="Genomic_DNA"/>
</dbReference>
<dbReference type="InterPro" id="IPR046250">
    <property type="entry name" value="DUF6283"/>
</dbReference>
<name>A0A1H8YQX5_9PSEU</name>
<proteinExistence type="predicted"/>
<sequence>MPHREFPCGPCPIRADNCDNPKAKFPAERWTALRSTVRDPETGKQPFPGDPMFGCHKGEPGTNDDLSCAGWLVQFGSDHIGVRLAVATGRLPESALEAGDNWPPLHETWEDVVRHQTAPAAGPSSVMLGPDGEDTRWEPVAQAVWDWHDKARPWSAATAAARRDYRAGSLRALAVIDAGDVTRTDLAAVVVQAAFSLPSATWRKMRPRQRQHLLAVGRVVIEAATSALPAHVRLPMAADVQSLKHEPGAKGVSR</sequence>
<keyword evidence="2" id="KW-1185">Reference proteome</keyword>
<protein>
    <submittedName>
        <fullName evidence="1">Uncharacterized protein</fullName>
    </submittedName>
</protein>
<dbReference type="Pfam" id="PF19800">
    <property type="entry name" value="DUF6283"/>
    <property type="match status" value="1"/>
</dbReference>
<reference evidence="1 2" key="1">
    <citation type="submission" date="2016-10" db="EMBL/GenBank/DDBJ databases">
        <authorList>
            <person name="de Groot N.N."/>
        </authorList>
    </citation>
    <scope>NUCLEOTIDE SEQUENCE [LARGE SCALE GENOMIC DNA]</scope>
    <source>
        <strain evidence="1 2">DSM 44993</strain>
    </source>
</reference>
<accession>A0A1H8YQX5</accession>
<dbReference type="Proteomes" id="UP000198582">
    <property type="component" value="Unassembled WGS sequence"/>
</dbReference>
<dbReference type="AlphaFoldDB" id="A0A1H8YQX5"/>
<evidence type="ECO:0000313" key="2">
    <source>
        <dbReference type="Proteomes" id="UP000198582"/>
    </source>
</evidence>
<gene>
    <name evidence="1" type="ORF">SAMN04489732_13060</name>
</gene>
<organism evidence="1 2">
    <name type="scientific">Amycolatopsis saalfeldensis</name>
    <dbReference type="NCBI Taxonomy" id="394193"/>
    <lineage>
        <taxon>Bacteria</taxon>
        <taxon>Bacillati</taxon>
        <taxon>Actinomycetota</taxon>
        <taxon>Actinomycetes</taxon>
        <taxon>Pseudonocardiales</taxon>
        <taxon>Pseudonocardiaceae</taxon>
        <taxon>Amycolatopsis</taxon>
    </lineage>
</organism>